<name>A0A6J5SV20_9CAUD</name>
<dbReference type="EMBL" id="LR797470">
    <property type="protein sequence ID" value="CAB4218846.1"/>
    <property type="molecule type" value="Genomic_DNA"/>
</dbReference>
<reference evidence="1" key="1">
    <citation type="submission" date="2020-05" db="EMBL/GenBank/DDBJ databases">
        <authorList>
            <person name="Chiriac C."/>
            <person name="Salcher M."/>
            <person name="Ghai R."/>
            <person name="Kavagutti S V."/>
        </authorList>
    </citation>
    <scope>NUCLEOTIDE SEQUENCE</scope>
</reference>
<sequence>MTPQSKAEQYQRLRRENALEYRRIYGNPRWTVIEAVCKALADDDDVAELMLNIAKQIEEEDYPVEEFQRLDEYIGLTYYHLLKAPTPNDRTQA</sequence>
<organism evidence="1">
    <name type="scientific">uncultured Caudovirales phage</name>
    <dbReference type="NCBI Taxonomy" id="2100421"/>
    <lineage>
        <taxon>Viruses</taxon>
        <taxon>Duplodnaviria</taxon>
        <taxon>Heunggongvirae</taxon>
        <taxon>Uroviricota</taxon>
        <taxon>Caudoviricetes</taxon>
        <taxon>Peduoviridae</taxon>
        <taxon>Maltschvirus</taxon>
        <taxon>Maltschvirus maltsch</taxon>
    </lineage>
</organism>
<protein>
    <submittedName>
        <fullName evidence="1">Uncharacterized protein</fullName>
    </submittedName>
</protein>
<evidence type="ECO:0000313" key="1">
    <source>
        <dbReference type="EMBL" id="CAB4218846.1"/>
    </source>
</evidence>
<proteinExistence type="predicted"/>
<accession>A0A6J5SV20</accession>
<gene>
    <name evidence="1" type="ORF">UFOVP1608_55</name>
</gene>